<feature type="signal peptide" evidence="1">
    <location>
        <begin position="1"/>
        <end position="20"/>
    </location>
</feature>
<organism evidence="2">
    <name type="scientific">Aureimonas frigidaquae</name>
    <dbReference type="NCBI Taxonomy" id="424757"/>
    <lineage>
        <taxon>Bacteria</taxon>
        <taxon>Pseudomonadati</taxon>
        <taxon>Pseudomonadota</taxon>
        <taxon>Alphaproteobacteria</taxon>
        <taxon>Hyphomicrobiales</taxon>
        <taxon>Aurantimonadaceae</taxon>
        <taxon>Aureimonas</taxon>
    </lineage>
</organism>
<dbReference type="InterPro" id="IPR010321">
    <property type="entry name" value="DUF922"/>
</dbReference>
<proteinExistence type="predicted"/>
<evidence type="ECO:0000313" key="2">
    <source>
        <dbReference type="EMBL" id="BAT28201.1"/>
    </source>
</evidence>
<evidence type="ECO:0008006" key="3">
    <source>
        <dbReference type="Google" id="ProtNLM"/>
    </source>
</evidence>
<accession>A0A0N7KXY3</accession>
<dbReference type="PIRSF" id="PIRSF010521">
    <property type="entry name" value="DUF922_bac"/>
    <property type="match status" value="1"/>
</dbReference>
<evidence type="ECO:0000256" key="1">
    <source>
        <dbReference type="SAM" id="SignalP"/>
    </source>
</evidence>
<feature type="chain" id="PRO_5006014974" description="Secreted Zn-dependent protease" evidence="1">
    <location>
        <begin position="21"/>
        <end position="197"/>
    </location>
</feature>
<dbReference type="EMBL" id="LC066377">
    <property type="protein sequence ID" value="BAT28201.1"/>
    <property type="molecule type" value="Genomic_DNA"/>
</dbReference>
<reference evidence="2" key="1">
    <citation type="journal article" date="2015" name="Proc. Natl. Acad. Sci. U.S.A.">
        <title>Bacterial clade with the ribosomal RNA operon on a small plasmid rather than the chromosome.</title>
        <authorList>
            <person name="Anda M."/>
            <person name="Ohtsubo Y."/>
            <person name="Okubo T."/>
            <person name="Sugawara M."/>
            <person name="Nagata Y."/>
            <person name="Tsuda M."/>
            <person name="Minamisawa K."/>
            <person name="Mitsui H."/>
        </authorList>
    </citation>
    <scope>NUCLEOTIDE SEQUENCE</scope>
    <source>
        <strain evidence="2">JCM 14755</strain>
    </source>
</reference>
<name>A0A0N7KXY3_9HYPH</name>
<dbReference type="Pfam" id="PF06037">
    <property type="entry name" value="DUF922"/>
    <property type="match status" value="1"/>
</dbReference>
<dbReference type="RefSeq" id="WP_062226318.1">
    <property type="nucleotide sequence ID" value="NZ_BBWR01000002.1"/>
</dbReference>
<sequence length="197" mass="21939">MRCTATLILLMFMYCGPALAAGGWTAREVEEPYAISGTTGIDLYRSIGERGPMVGTTRAIAVTTFKLTWRRDYQPRDGGCTLVSVRPNLTIIYKLPRPSQRLSPPLAQAWETFLNGMRVHERVHGETILDMVHEIEAVSVGLHVPGDTACRRIREELTAKLGALSQKQRQRGRDFDLVEMSPGGNVHRLILDLVNVP</sequence>
<protein>
    <recommendedName>
        <fullName evidence="3">Secreted Zn-dependent protease</fullName>
    </recommendedName>
</protein>
<keyword evidence="1" id="KW-0732">Signal</keyword>
<dbReference type="AlphaFoldDB" id="A0A0N7KXY3"/>